<evidence type="ECO:0000256" key="4">
    <source>
        <dbReference type="ARBA" id="ARBA00023136"/>
    </source>
</evidence>
<keyword evidence="7" id="KW-1185">Reference proteome</keyword>
<comment type="caution">
    <text evidence="6">The sequence shown here is derived from an EMBL/GenBank/DDBJ whole genome shotgun (WGS) entry which is preliminary data.</text>
</comment>
<proteinExistence type="predicted"/>
<dbReference type="Proteomes" id="UP001501326">
    <property type="component" value="Unassembled WGS sequence"/>
</dbReference>
<feature type="transmembrane region" description="Helical" evidence="5">
    <location>
        <begin position="45"/>
        <end position="65"/>
    </location>
</feature>
<name>A0ABP6GZ55_9MICO</name>
<accession>A0ABP6GZ55</accession>
<keyword evidence="3 5" id="KW-1133">Transmembrane helix</keyword>
<dbReference type="RefSeq" id="WP_344191412.1">
    <property type="nucleotide sequence ID" value="NZ_BAAARN010000001.1"/>
</dbReference>
<dbReference type="Pfam" id="PF13564">
    <property type="entry name" value="DoxX_2"/>
    <property type="match status" value="1"/>
</dbReference>
<feature type="transmembrane region" description="Helical" evidence="5">
    <location>
        <begin position="6"/>
        <end position="25"/>
    </location>
</feature>
<keyword evidence="2 5" id="KW-0812">Transmembrane</keyword>
<dbReference type="EMBL" id="BAAARN010000001">
    <property type="protein sequence ID" value="GAA2734007.1"/>
    <property type="molecule type" value="Genomic_DNA"/>
</dbReference>
<reference evidence="7" key="1">
    <citation type="journal article" date="2019" name="Int. J. Syst. Evol. Microbiol.">
        <title>The Global Catalogue of Microorganisms (GCM) 10K type strain sequencing project: providing services to taxonomists for standard genome sequencing and annotation.</title>
        <authorList>
            <consortium name="The Broad Institute Genomics Platform"/>
            <consortium name="The Broad Institute Genome Sequencing Center for Infectious Disease"/>
            <person name="Wu L."/>
            <person name="Ma J."/>
        </authorList>
    </citation>
    <scope>NUCLEOTIDE SEQUENCE [LARGE SCALE GENOMIC DNA]</scope>
    <source>
        <strain evidence="7">JCM 16378</strain>
    </source>
</reference>
<feature type="transmembrane region" description="Helical" evidence="5">
    <location>
        <begin position="99"/>
        <end position="118"/>
    </location>
</feature>
<organism evidence="6 7">
    <name type="scientific">Pedococcus aerophilus</name>
    <dbReference type="NCBI Taxonomy" id="436356"/>
    <lineage>
        <taxon>Bacteria</taxon>
        <taxon>Bacillati</taxon>
        <taxon>Actinomycetota</taxon>
        <taxon>Actinomycetes</taxon>
        <taxon>Micrococcales</taxon>
        <taxon>Intrasporangiaceae</taxon>
        <taxon>Pedococcus</taxon>
    </lineage>
</organism>
<gene>
    <name evidence="6" type="ORF">GCM10009867_13180</name>
</gene>
<evidence type="ECO:0000256" key="5">
    <source>
        <dbReference type="SAM" id="Phobius"/>
    </source>
</evidence>
<dbReference type="InterPro" id="IPR032808">
    <property type="entry name" value="DoxX"/>
</dbReference>
<evidence type="ECO:0000256" key="1">
    <source>
        <dbReference type="ARBA" id="ARBA00004141"/>
    </source>
</evidence>
<evidence type="ECO:0000313" key="6">
    <source>
        <dbReference type="EMBL" id="GAA2734007.1"/>
    </source>
</evidence>
<evidence type="ECO:0000256" key="3">
    <source>
        <dbReference type="ARBA" id="ARBA00022989"/>
    </source>
</evidence>
<comment type="subcellular location">
    <subcellularLocation>
        <location evidence="1">Membrane</location>
        <topology evidence="1">Multi-pass membrane protein</topology>
    </subcellularLocation>
</comment>
<feature type="transmembrane region" description="Helical" evidence="5">
    <location>
        <begin position="71"/>
        <end position="92"/>
    </location>
</feature>
<keyword evidence="4 5" id="KW-0472">Membrane</keyword>
<evidence type="ECO:0000256" key="2">
    <source>
        <dbReference type="ARBA" id="ARBA00022692"/>
    </source>
</evidence>
<protein>
    <submittedName>
        <fullName evidence="6">DoxX family protein</fullName>
    </submittedName>
</protein>
<sequence length="123" mass="13342">MNTFVWVLQVLLALVFLLTGVLKLVQPREKLREQMRWVDGFSQEAIRGIGAAEVAGALGLVLPGWLDVLTWLTPLAAAGLVLVMIGAIATHLRLKEWPMVAGNAVLAVLALVVAWARFGSYPL</sequence>
<evidence type="ECO:0000313" key="7">
    <source>
        <dbReference type="Proteomes" id="UP001501326"/>
    </source>
</evidence>